<evidence type="ECO:0000256" key="3">
    <source>
        <dbReference type="ARBA" id="ARBA00016296"/>
    </source>
</evidence>
<dbReference type="AlphaFoldDB" id="A0A381LB49"/>
<evidence type="ECO:0000259" key="9">
    <source>
        <dbReference type="PROSITE" id="PS50052"/>
    </source>
</evidence>
<evidence type="ECO:0000256" key="1">
    <source>
        <dbReference type="ARBA" id="ARBA00005790"/>
    </source>
</evidence>
<dbReference type="Gene3D" id="3.40.50.300">
    <property type="entry name" value="P-loop containing nucleotide triphosphate hydrolases"/>
    <property type="match status" value="1"/>
</dbReference>
<evidence type="ECO:0000256" key="7">
    <source>
        <dbReference type="ARBA" id="ARBA00022840"/>
    </source>
</evidence>
<evidence type="ECO:0000256" key="8">
    <source>
        <dbReference type="ARBA" id="ARBA00030128"/>
    </source>
</evidence>
<dbReference type="GO" id="GO:0005524">
    <property type="term" value="F:ATP binding"/>
    <property type="evidence" value="ECO:0007669"/>
    <property type="project" value="UniProtKB-KW"/>
</dbReference>
<reference evidence="10" key="1">
    <citation type="submission" date="2018-07" db="EMBL/GenBank/DDBJ databases">
        <authorList>
            <person name="Quirk P.G."/>
            <person name="Krulwich T.A."/>
        </authorList>
    </citation>
    <scope>NUCLEOTIDE SEQUENCE</scope>
    <source>
        <strain evidence="10">96224</strain>
    </source>
</reference>
<dbReference type="PROSITE" id="PS00856">
    <property type="entry name" value="GUANYLATE_KINASE_1"/>
    <property type="match status" value="1"/>
</dbReference>
<evidence type="ECO:0000313" key="10">
    <source>
        <dbReference type="EMBL" id="SUZ10406.1"/>
    </source>
</evidence>
<dbReference type="EMBL" id="UIGY01000079">
    <property type="protein sequence ID" value="SUZ10406.1"/>
    <property type="molecule type" value="Genomic_DNA"/>
</dbReference>
<dbReference type="InterPro" id="IPR027417">
    <property type="entry name" value="P-loop_NTPase"/>
</dbReference>
<dbReference type="CDD" id="cd00071">
    <property type="entry name" value="GMPK"/>
    <property type="match status" value="1"/>
</dbReference>
<keyword evidence="5" id="KW-0547">Nucleotide-binding</keyword>
<comment type="similarity">
    <text evidence="1">Belongs to the guanylate kinase family.</text>
</comment>
<dbReference type="EC" id="2.7.4.8" evidence="2"/>
<dbReference type="PANTHER" id="PTHR23117:SF13">
    <property type="entry name" value="GUANYLATE KINASE"/>
    <property type="match status" value="1"/>
</dbReference>
<keyword evidence="4" id="KW-0808">Transferase</keyword>
<dbReference type="InterPro" id="IPR020590">
    <property type="entry name" value="Guanylate_kinase_CS"/>
</dbReference>
<dbReference type="PANTHER" id="PTHR23117">
    <property type="entry name" value="GUANYLATE KINASE-RELATED"/>
    <property type="match status" value="1"/>
</dbReference>
<dbReference type="Pfam" id="PF00625">
    <property type="entry name" value="Guanylate_kin"/>
    <property type="match status" value="1"/>
</dbReference>
<dbReference type="GO" id="GO:0004385">
    <property type="term" value="F:GMP kinase activity"/>
    <property type="evidence" value="ECO:0007669"/>
    <property type="project" value="UniProtKB-EC"/>
</dbReference>
<name>A0A381LB49_BLUGR</name>
<sequence length="224" mass="25143">MIFRTLSGTRNRILKASGLKSLSKGLKMASETSQTSKRIDPRPVIISGPSGVGKGTLYHLLLSRHPSTFATTVSHTTRAPRSGEKEGIDYYYISRPEFEDLIARKTFVEHAEYGGNRYGTSKATIQTVINSHRVPVLDIEMEGVKQIKDSEIDARYVFIAPPSLEVLEQRLRGRGSEEEDSIQKRLAQAKYELEYAANDGTYDITIVNDVLEKAYEKLEAFILQ</sequence>
<dbReference type="GO" id="GO:0005829">
    <property type="term" value="C:cytosol"/>
    <property type="evidence" value="ECO:0007669"/>
    <property type="project" value="TreeGrafter"/>
</dbReference>
<accession>A0A381LB49</accession>
<dbReference type="InterPro" id="IPR008144">
    <property type="entry name" value="Guanylate_kin-like_dom"/>
</dbReference>
<evidence type="ECO:0000256" key="2">
    <source>
        <dbReference type="ARBA" id="ARBA00012961"/>
    </source>
</evidence>
<dbReference type="OrthoDB" id="6334211at2759"/>
<feature type="domain" description="Guanylate kinase-like" evidence="9">
    <location>
        <begin position="41"/>
        <end position="223"/>
    </location>
</feature>
<proteinExistence type="inferred from homology"/>
<evidence type="ECO:0000256" key="5">
    <source>
        <dbReference type="ARBA" id="ARBA00022741"/>
    </source>
</evidence>
<dbReference type="NCBIfam" id="TIGR03263">
    <property type="entry name" value="guanyl_kin"/>
    <property type="match status" value="1"/>
</dbReference>
<dbReference type="InterPro" id="IPR017665">
    <property type="entry name" value="Guanylate_kinase"/>
</dbReference>
<dbReference type="PROSITE" id="PS50052">
    <property type="entry name" value="GUANYLATE_KINASE_2"/>
    <property type="match status" value="1"/>
</dbReference>
<dbReference type="SMART" id="SM00072">
    <property type="entry name" value="GuKc"/>
    <property type="match status" value="1"/>
</dbReference>
<protein>
    <recommendedName>
        <fullName evidence="3">Guanylate kinase</fullName>
        <ecNumber evidence="2">2.7.4.8</ecNumber>
    </recommendedName>
    <alternativeName>
        <fullName evidence="8">GMP kinase</fullName>
    </alternativeName>
</protein>
<gene>
    <name evidence="10" type="ORF">BGT96224V2_LOCUS3484</name>
</gene>
<dbReference type="FunFam" id="3.40.50.300:FF:000776">
    <property type="entry name" value="Guanylate kinase 2"/>
    <property type="match status" value="1"/>
</dbReference>
<dbReference type="SUPFAM" id="SSF52540">
    <property type="entry name" value="P-loop containing nucleoside triphosphate hydrolases"/>
    <property type="match status" value="1"/>
</dbReference>
<evidence type="ECO:0000256" key="6">
    <source>
        <dbReference type="ARBA" id="ARBA00022777"/>
    </source>
</evidence>
<dbReference type="FunFam" id="3.30.63.10:FF:000002">
    <property type="entry name" value="Guanylate kinase 1"/>
    <property type="match status" value="1"/>
</dbReference>
<evidence type="ECO:0000256" key="4">
    <source>
        <dbReference type="ARBA" id="ARBA00022679"/>
    </source>
</evidence>
<dbReference type="InterPro" id="IPR008145">
    <property type="entry name" value="GK/Ca_channel_bsu"/>
</dbReference>
<keyword evidence="6" id="KW-0418">Kinase</keyword>
<organism evidence="10">
    <name type="scientific">Blumeria graminis f. sp. tritici 96224</name>
    <dbReference type="NCBI Taxonomy" id="1268274"/>
    <lineage>
        <taxon>Eukaryota</taxon>
        <taxon>Fungi</taxon>
        <taxon>Dikarya</taxon>
        <taxon>Ascomycota</taxon>
        <taxon>Pezizomycotina</taxon>
        <taxon>Leotiomycetes</taxon>
        <taxon>Erysiphales</taxon>
        <taxon>Erysiphaceae</taxon>
        <taxon>Blumeria</taxon>
    </lineage>
</organism>
<keyword evidence="7" id="KW-0067">ATP-binding</keyword>